<evidence type="ECO:0008006" key="4">
    <source>
        <dbReference type="Google" id="ProtNLM"/>
    </source>
</evidence>
<organism evidence="2 3">
    <name type="scientific">Azospirillum thermophilum</name>
    <dbReference type="NCBI Taxonomy" id="2202148"/>
    <lineage>
        <taxon>Bacteria</taxon>
        <taxon>Pseudomonadati</taxon>
        <taxon>Pseudomonadota</taxon>
        <taxon>Alphaproteobacteria</taxon>
        <taxon>Rhodospirillales</taxon>
        <taxon>Azospirillaceae</taxon>
        <taxon>Azospirillum</taxon>
    </lineage>
</organism>
<keyword evidence="1" id="KW-0732">Signal</keyword>
<dbReference type="Gene3D" id="2.30.30.240">
    <property type="entry name" value="PRC-barrel domain"/>
    <property type="match status" value="1"/>
</dbReference>
<keyword evidence="3" id="KW-1185">Reference proteome</keyword>
<feature type="signal peptide" evidence="1">
    <location>
        <begin position="1"/>
        <end position="28"/>
    </location>
</feature>
<dbReference type="OrthoDB" id="7306603at2"/>
<dbReference type="AlphaFoldDB" id="A0A2S2CL03"/>
<evidence type="ECO:0000313" key="3">
    <source>
        <dbReference type="Proteomes" id="UP000245629"/>
    </source>
</evidence>
<dbReference type="Proteomes" id="UP000245629">
    <property type="component" value="Chromosome 1"/>
</dbReference>
<protein>
    <recommendedName>
        <fullName evidence="4">PRC-barrel domain-containing protein</fullName>
    </recommendedName>
</protein>
<reference evidence="3" key="1">
    <citation type="submission" date="2018-05" db="EMBL/GenBank/DDBJ databases">
        <title>Azospirillum thermophila sp. nov., a novel isolated from hot spring.</title>
        <authorList>
            <person name="Zhao Z."/>
        </authorList>
    </citation>
    <scope>NUCLEOTIDE SEQUENCE [LARGE SCALE GENOMIC DNA]</scope>
    <source>
        <strain evidence="3">CFH 70021</strain>
    </source>
</reference>
<dbReference type="EMBL" id="CP029352">
    <property type="protein sequence ID" value="AWK85152.1"/>
    <property type="molecule type" value="Genomic_DNA"/>
</dbReference>
<dbReference type="RefSeq" id="WP_109324133.1">
    <property type="nucleotide sequence ID" value="NZ_CP029352.1"/>
</dbReference>
<dbReference type="SUPFAM" id="SSF50346">
    <property type="entry name" value="PRC-barrel domain"/>
    <property type="match status" value="1"/>
</dbReference>
<name>A0A2S2CL03_9PROT</name>
<gene>
    <name evidence="2" type="ORF">DEW08_02215</name>
</gene>
<evidence type="ECO:0000256" key="1">
    <source>
        <dbReference type="SAM" id="SignalP"/>
    </source>
</evidence>
<feature type="chain" id="PRO_5015596323" description="PRC-barrel domain-containing protein" evidence="1">
    <location>
        <begin position="29"/>
        <end position="150"/>
    </location>
</feature>
<dbReference type="KEGG" id="azz:DEW08_02215"/>
<dbReference type="PROSITE" id="PS51257">
    <property type="entry name" value="PROKAR_LIPOPROTEIN"/>
    <property type="match status" value="1"/>
</dbReference>
<dbReference type="InterPro" id="IPR011033">
    <property type="entry name" value="PRC_barrel-like_sf"/>
</dbReference>
<proteinExistence type="predicted"/>
<sequence length="150" mass="15353">MKTPTRRPAAALAGFALCAPMLALGACAGTVNDPAPPVAELPPLQVVGLTLQSRDGSRVLGNIKDLVIAPDGRIQQAIVESGSPMYTTARRVAVDSSALRYAPNLQTVRLSGMSAEEFAALPAPGSAPAGYPATGPADGAATNWYGVRVR</sequence>
<accession>A0A2S2CL03</accession>
<evidence type="ECO:0000313" key="2">
    <source>
        <dbReference type="EMBL" id="AWK85152.1"/>
    </source>
</evidence>